<protein>
    <submittedName>
        <fullName evidence="1">Uncharacterized protein</fullName>
    </submittedName>
</protein>
<sequence length="22" mass="2634">MCKWTCFIKEECLAEFFSPFAC</sequence>
<name>A0A0E9PMY9_ANGAN</name>
<proteinExistence type="predicted"/>
<dbReference type="AlphaFoldDB" id="A0A0E9PMY9"/>
<accession>A0A0E9PMY9</accession>
<dbReference type="EMBL" id="GBXM01102910">
    <property type="protein sequence ID" value="JAH05667.1"/>
    <property type="molecule type" value="Transcribed_RNA"/>
</dbReference>
<reference evidence="1" key="1">
    <citation type="submission" date="2014-11" db="EMBL/GenBank/DDBJ databases">
        <authorList>
            <person name="Amaro Gonzalez C."/>
        </authorList>
    </citation>
    <scope>NUCLEOTIDE SEQUENCE</scope>
</reference>
<organism evidence="1">
    <name type="scientific">Anguilla anguilla</name>
    <name type="common">European freshwater eel</name>
    <name type="synonym">Muraena anguilla</name>
    <dbReference type="NCBI Taxonomy" id="7936"/>
    <lineage>
        <taxon>Eukaryota</taxon>
        <taxon>Metazoa</taxon>
        <taxon>Chordata</taxon>
        <taxon>Craniata</taxon>
        <taxon>Vertebrata</taxon>
        <taxon>Euteleostomi</taxon>
        <taxon>Actinopterygii</taxon>
        <taxon>Neopterygii</taxon>
        <taxon>Teleostei</taxon>
        <taxon>Anguilliformes</taxon>
        <taxon>Anguillidae</taxon>
        <taxon>Anguilla</taxon>
    </lineage>
</organism>
<evidence type="ECO:0000313" key="1">
    <source>
        <dbReference type="EMBL" id="JAH05667.1"/>
    </source>
</evidence>
<reference evidence="1" key="2">
    <citation type="journal article" date="2015" name="Fish Shellfish Immunol.">
        <title>Early steps in the European eel (Anguilla anguilla)-Vibrio vulnificus interaction in the gills: Role of the RtxA13 toxin.</title>
        <authorList>
            <person name="Callol A."/>
            <person name="Pajuelo D."/>
            <person name="Ebbesson L."/>
            <person name="Teles M."/>
            <person name="MacKenzie S."/>
            <person name="Amaro C."/>
        </authorList>
    </citation>
    <scope>NUCLEOTIDE SEQUENCE</scope>
</reference>